<dbReference type="Pfam" id="PF13516">
    <property type="entry name" value="LRR_6"/>
    <property type="match status" value="2"/>
</dbReference>
<dbReference type="SUPFAM" id="SSF52047">
    <property type="entry name" value="RNI-like"/>
    <property type="match status" value="1"/>
</dbReference>
<reference evidence="2 4" key="1">
    <citation type="journal article" date="2012" name="Nature">
        <title>Algal genomes reveal evolutionary mosaicism and the fate of nucleomorphs.</title>
        <authorList>
            <consortium name="DOE Joint Genome Institute"/>
            <person name="Curtis B.A."/>
            <person name="Tanifuji G."/>
            <person name="Burki F."/>
            <person name="Gruber A."/>
            <person name="Irimia M."/>
            <person name="Maruyama S."/>
            <person name="Arias M.C."/>
            <person name="Ball S.G."/>
            <person name="Gile G.H."/>
            <person name="Hirakawa Y."/>
            <person name="Hopkins J.F."/>
            <person name="Kuo A."/>
            <person name="Rensing S.A."/>
            <person name="Schmutz J."/>
            <person name="Symeonidi A."/>
            <person name="Elias M."/>
            <person name="Eveleigh R.J."/>
            <person name="Herman E.K."/>
            <person name="Klute M.J."/>
            <person name="Nakayama T."/>
            <person name="Obornik M."/>
            <person name="Reyes-Prieto A."/>
            <person name="Armbrust E.V."/>
            <person name="Aves S.J."/>
            <person name="Beiko R.G."/>
            <person name="Coutinho P."/>
            <person name="Dacks J.B."/>
            <person name="Durnford D.G."/>
            <person name="Fast N.M."/>
            <person name="Green B.R."/>
            <person name="Grisdale C.J."/>
            <person name="Hempel F."/>
            <person name="Henrissat B."/>
            <person name="Hoppner M.P."/>
            <person name="Ishida K."/>
            <person name="Kim E."/>
            <person name="Koreny L."/>
            <person name="Kroth P.G."/>
            <person name="Liu Y."/>
            <person name="Malik S.B."/>
            <person name="Maier U.G."/>
            <person name="McRose D."/>
            <person name="Mock T."/>
            <person name="Neilson J.A."/>
            <person name="Onodera N.T."/>
            <person name="Poole A.M."/>
            <person name="Pritham E.J."/>
            <person name="Richards T.A."/>
            <person name="Rocap G."/>
            <person name="Roy S.W."/>
            <person name="Sarai C."/>
            <person name="Schaack S."/>
            <person name="Shirato S."/>
            <person name="Slamovits C.H."/>
            <person name="Spencer D.F."/>
            <person name="Suzuki S."/>
            <person name="Worden A.Z."/>
            <person name="Zauner S."/>
            <person name="Barry K."/>
            <person name="Bell C."/>
            <person name="Bharti A.K."/>
            <person name="Crow J.A."/>
            <person name="Grimwood J."/>
            <person name="Kramer R."/>
            <person name="Lindquist E."/>
            <person name="Lucas S."/>
            <person name="Salamov A."/>
            <person name="McFadden G.I."/>
            <person name="Lane C.E."/>
            <person name="Keeling P.J."/>
            <person name="Gray M.W."/>
            <person name="Grigoriev I.V."/>
            <person name="Archibald J.M."/>
        </authorList>
    </citation>
    <scope>NUCLEOTIDE SEQUENCE</scope>
    <source>
        <strain evidence="2 4">CCMP2712</strain>
    </source>
</reference>
<feature type="coiled-coil region" evidence="1">
    <location>
        <begin position="56"/>
        <end position="104"/>
    </location>
</feature>
<feature type="coiled-coil region" evidence="1">
    <location>
        <begin position="129"/>
        <end position="163"/>
    </location>
</feature>
<proteinExistence type="predicted"/>
<dbReference type="GeneID" id="17311310"/>
<dbReference type="KEGG" id="gtt:GUITHDRAFT_132251"/>
<name>L1K2E8_GUITC</name>
<dbReference type="PaxDb" id="55529-EKX54548"/>
<dbReference type="InterPro" id="IPR001611">
    <property type="entry name" value="Leu-rich_rpt"/>
</dbReference>
<dbReference type="Proteomes" id="UP000011087">
    <property type="component" value="Unassembled WGS sequence"/>
</dbReference>
<dbReference type="RefSeq" id="XP_005841528.1">
    <property type="nucleotide sequence ID" value="XM_005841471.1"/>
</dbReference>
<reference evidence="4" key="2">
    <citation type="submission" date="2012-11" db="EMBL/GenBank/DDBJ databases">
        <authorList>
            <person name="Kuo A."/>
            <person name="Curtis B.A."/>
            <person name="Tanifuji G."/>
            <person name="Burki F."/>
            <person name="Gruber A."/>
            <person name="Irimia M."/>
            <person name="Maruyama S."/>
            <person name="Arias M.C."/>
            <person name="Ball S.G."/>
            <person name="Gile G.H."/>
            <person name="Hirakawa Y."/>
            <person name="Hopkins J.F."/>
            <person name="Rensing S.A."/>
            <person name="Schmutz J."/>
            <person name="Symeonidi A."/>
            <person name="Elias M."/>
            <person name="Eveleigh R.J."/>
            <person name="Herman E.K."/>
            <person name="Klute M.J."/>
            <person name="Nakayama T."/>
            <person name="Obornik M."/>
            <person name="Reyes-Prieto A."/>
            <person name="Armbrust E.V."/>
            <person name="Aves S.J."/>
            <person name="Beiko R.G."/>
            <person name="Coutinho P."/>
            <person name="Dacks J.B."/>
            <person name="Durnford D.G."/>
            <person name="Fast N.M."/>
            <person name="Green B.R."/>
            <person name="Grisdale C."/>
            <person name="Hempe F."/>
            <person name="Henrissat B."/>
            <person name="Hoppner M.P."/>
            <person name="Ishida K.-I."/>
            <person name="Kim E."/>
            <person name="Koreny L."/>
            <person name="Kroth P.G."/>
            <person name="Liu Y."/>
            <person name="Malik S.-B."/>
            <person name="Maier U.G."/>
            <person name="McRose D."/>
            <person name="Mock T."/>
            <person name="Neilson J.A."/>
            <person name="Onodera N.T."/>
            <person name="Poole A.M."/>
            <person name="Pritham E.J."/>
            <person name="Richards T.A."/>
            <person name="Rocap G."/>
            <person name="Roy S.W."/>
            <person name="Sarai C."/>
            <person name="Schaack S."/>
            <person name="Shirato S."/>
            <person name="Slamovits C.H."/>
            <person name="Spencer D.F."/>
            <person name="Suzuki S."/>
            <person name="Worden A.Z."/>
            <person name="Zauner S."/>
            <person name="Barry K."/>
            <person name="Bell C."/>
            <person name="Bharti A.K."/>
            <person name="Crow J.A."/>
            <person name="Grimwood J."/>
            <person name="Kramer R."/>
            <person name="Lindquist E."/>
            <person name="Lucas S."/>
            <person name="Salamov A."/>
            <person name="McFadden G.I."/>
            <person name="Lane C.E."/>
            <person name="Keeling P.J."/>
            <person name="Gray M.W."/>
            <person name="Grigoriev I.V."/>
            <person name="Archibald J.M."/>
        </authorList>
    </citation>
    <scope>NUCLEOTIDE SEQUENCE</scope>
    <source>
        <strain evidence="4">CCMP2712</strain>
    </source>
</reference>
<evidence type="ECO:0000256" key="1">
    <source>
        <dbReference type="SAM" id="Coils"/>
    </source>
</evidence>
<dbReference type="EMBL" id="JH992967">
    <property type="protein sequence ID" value="EKX54548.1"/>
    <property type="molecule type" value="Genomic_DNA"/>
</dbReference>
<gene>
    <name evidence="2" type="ORF">GUITHDRAFT_132251</name>
</gene>
<sequence length="354" mass="38978">MSRLSIYTRSILNFSSSFQAYQQIIQARNDDKKAFEQQISAMRMIVGSETGSSRGLSHHMEKVEALETKVEMLERKNELLMKALESERSSVKELEEDLKIAVEQGMKYRDALQKLLQVHERCGRVAGRSEGEQDRVVALEAQLQDKDKEVQALRARVEELETRQGREGLDDSTLSEDGNAHLATFALLQTPERSRIAHRKNASMLQTPQFDQQASMQAIESLLAATEGSVTEVGSGTTSLAKSLSKVQHLTHLDLGDNHIDSHLSACSPSEVGDEGGEALAAALRNGASSLTSLHLNSNSIGAEGMFALLYLRGNLTDSLQAPIPAEGYRRLANQAIVGVRYRVQGEEGESEER</sequence>
<dbReference type="Gene3D" id="3.80.10.10">
    <property type="entry name" value="Ribonuclease Inhibitor"/>
    <property type="match status" value="1"/>
</dbReference>
<organism evidence="2">
    <name type="scientific">Guillardia theta (strain CCMP2712)</name>
    <name type="common">Cryptophyte</name>
    <dbReference type="NCBI Taxonomy" id="905079"/>
    <lineage>
        <taxon>Eukaryota</taxon>
        <taxon>Cryptophyceae</taxon>
        <taxon>Pyrenomonadales</taxon>
        <taxon>Geminigeraceae</taxon>
        <taxon>Guillardia</taxon>
    </lineage>
</organism>
<dbReference type="InterPro" id="IPR032675">
    <property type="entry name" value="LRR_dom_sf"/>
</dbReference>
<evidence type="ECO:0000313" key="3">
    <source>
        <dbReference type="EnsemblProtists" id="EKX54548"/>
    </source>
</evidence>
<keyword evidence="1" id="KW-0175">Coiled coil</keyword>
<evidence type="ECO:0000313" key="4">
    <source>
        <dbReference type="Proteomes" id="UP000011087"/>
    </source>
</evidence>
<dbReference type="AlphaFoldDB" id="L1K2E8"/>
<dbReference type="EnsemblProtists" id="EKX54548">
    <property type="protein sequence ID" value="EKX54548"/>
    <property type="gene ID" value="GUITHDRAFT_132251"/>
</dbReference>
<evidence type="ECO:0000313" key="2">
    <source>
        <dbReference type="EMBL" id="EKX54548.1"/>
    </source>
</evidence>
<dbReference type="HOGENOM" id="CLU_784011_0_0_1"/>
<accession>L1K2E8</accession>
<reference evidence="3" key="3">
    <citation type="submission" date="2016-03" db="UniProtKB">
        <authorList>
            <consortium name="EnsemblProtists"/>
        </authorList>
    </citation>
    <scope>IDENTIFICATION</scope>
</reference>
<protein>
    <submittedName>
        <fullName evidence="2 3">Uncharacterized protein</fullName>
    </submittedName>
</protein>
<keyword evidence="4" id="KW-1185">Reference proteome</keyword>